<dbReference type="EMBL" id="DVHE01000026">
    <property type="protein sequence ID" value="HIR50367.1"/>
    <property type="molecule type" value="Genomic_DNA"/>
</dbReference>
<feature type="domain" description="PRC-barrel" evidence="1">
    <location>
        <begin position="5"/>
        <end position="81"/>
    </location>
</feature>
<dbReference type="InterPro" id="IPR014238">
    <property type="entry name" value="Spore_YlmC/YmxH"/>
</dbReference>
<reference evidence="2" key="1">
    <citation type="submission" date="2020-10" db="EMBL/GenBank/DDBJ databases">
        <authorList>
            <person name="Gilroy R."/>
        </authorList>
    </citation>
    <scope>NUCLEOTIDE SEQUENCE</scope>
    <source>
        <strain evidence="2">ChiBcec15-4380</strain>
    </source>
</reference>
<dbReference type="InterPro" id="IPR027275">
    <property type="entry name" value="PRC-brl_dom"/>
</dbReference>
<comment type="caution">
    <text evidence="2">The sequence shown here is derived from an EMBL/GenBank/DDBJ whole genome shotgun (WGS) entry which is preliminary data.</text>
</comment>
<dbReference type="InterPro" id="IPR011033">
    <property type="entry name" value="PRC_barrel-like_sf"/>
</dbReference>
<dbReference type="AlphaFoldDB" id="A0A9D1DGT4"/>
<dbReference type="PANTHER" id="PTHR40061">
    <property type="entry name" value="SPORULATION PROTEIN YLMC-RELATED"/>
    <property type="match status" value="1"/>
</dbReference>
<evidence type="ECO:0000259" key="1">
    <source>
        <dbReference type="Pfam" id="PF05239"/>
    </source>
</evidence>
<accession>A0A9D1DGT4</accession>
<evidence type="ECO:0000313" key="3">
    <source>
        <dbReference type="Proteomes" id="UP000824239"/>
    </source>
</evidence>
<evidence type="ECO:0000313" key="2">
    <source>
        <dbReference type="EMBL" id="HIR50367.1"/>
    </source>
</evidence>
<dbReference type="Pfam" id="PF05239">
    <property type="entry name" value="PRC"/>
    <property type="match status" value="1"/>
</dbReference>
<proteinExistence type="predicted"/>
<protein>
    <submittedName>
        <fullName evidence="2">YlmC/YmxH family sporulation protein</fullName>
    </submittedName>
</protein>
<dbReference type="PANTHER" id="PTHR40061:SF1">
    <property type="entry name" value="SPORULATION PROTEIN YLMC-RELATED"/>
    <property type="match status" value="1"/>
</dbReference>
<dbReference type="SUPFAM" id="SSF50346">
    <property type="entry name" value="PRC-barrel domain"/>
    <property type="match status" value="1"/>
</dbReference>
<dbReference type="Proteomes" id="UP000824239">
    <property type="component" value="Unassembled WGS sequence"/>
</dbReference>
<sequence length="93" mass="10617">MYERFSALCCKEVINVTDGNRLGYVGDLELELECGRVVALIVPKPGKFFGLFGSHEIFVIPWACIRRIGGDLILVDVKPEEVCRPREKRKLFF</sequence>
<dbReference type="Gene3D" id="2.30.30.240">
    <property type="entry name" value="PRC-barrel domain"/>
    <property type="match status" value="1"/>
</dbReference>
<dbReference type="NCBIfam" id="TIGR02888">
    <property type="entry name" value="spore_YlmC_YmxH"/>
    <property type="match status" value="1"/>
</dbReference>
<gene>
    <name evidence="2" type="ORF">IAA53_03645</name>
</gene>
<organism evidence="2 3">
    <name type="scientific">Candidatus Avoscillospira avicola</name>
    <dbReference type="NCBI Taxonomy" id="2840706"/>
    <lineage>
        <taxon>Bacteria</taxon>
        <taxon>Bacillati</taxon>
        <taxon>Bacillota</taxon>
        <taxon>Clostridia</taxon>
        <taxon>Eubacteriales</taxon>
        <taxon>Oscillospiraceae</taxon>
        <taxon>Oscillospiraceae incertae sedis</taxon>
        <taxon>Candidatus Avoscillospira</taxon>
    </lineage>
</organism>
<name>A0A9D1DGT4_9FIRM</name>
<reference evidence="2" key="2">
    <citation type="journal article" date="2021" name="PeerJ">
        <title>Extensive microbial diversity within the chicken gut microbiome revealed by metagenomics and culture.</title>
        <authorList>
            <person name="Gilroy R."/>
            <person name="Ravi A."/>
            <person name="Getino M."/>
            <person name="Pursley I."/>
            <person name="Horton D.L."/>
            <person name="Alikhan N.F."/>
            <person name="Baker D."/>
            <person name="Gharbi K."/>
            <person name="Hall N."/>
            <person name="Watson M."/>
            <person name="Adriaenssens E.M."/>
            <person name="Foster-Nyarko E."/>
            <person name="Jarju S."/>
            <person name="Secka A."/>
            <person name="Antonio M."/>
            <person name="Oren A."/>
            <person name="Chaudhuri R.R."/>
            <person name="La Ragione R."/>
            <person name="Hildebrand F."/>
            <person name="Pallen M.J."/>
        </authorList>
    </citation>
    <scope>NUCLEOTIDE SEQUENCE</scope>
    <source>
        <strain evidence="2">ChiBcec15-4380</strain>
    </source>
</reference>